<feature type="coiled-coil region" evidence="1">
    <location>
        <begin position="72"/>
        <end position="133"/>
    </location>
</feature>
<comment type="caution">
    <text evidence="3">The sequence shown here is derived from an EMBL/GenBank/DDBJ whole genome shotgun (WGS) entry which is preliminary data.</text>
</comment>
<evidence type="ECO:0000256" key="2">
    <source>
        <dbReference type="SAM" id="SignalP"/>
    </source>
</evidence>
<gene>
    <name evidence="3" type="ORF">GCM10022277_43790</name>
</gene>
<keyword evidence="1" id="KW-0175">Coiled coil</keyword>
<feature type="coiled-coil region" evidence="1">
    <location>
        <begin position="159"/>
        <end position="193"/>
    </location>
</feature>
<evidence type="ECO:0008006" key="5">
    <source>
        <dbReference type="Google" id="ProtNLM"/>
    </source>
</evidence>
<accession>A0ABP7ND19</accession>
<organism evidence="3 4">
    <name type="scientific">Litoribacillus peritrichatus</name>
    <dbReference type="NCBI Taxonomy" id="718191"/>
    <lineage>
        <taxon>Bacteria</taxon>
        <taxon>Pseudomonadati</taxon>
        <taxon>Pseudomonadota</taxon>
        <taxon>Gammaproteobacteria</taxon>
        <taxon>Oceanospirillales</taxon>
        <taxon>Oceanospirillaceae</taxon>
        <taxon>Litoribacillus</taxon>
    </lineage>
</organism>
<evidence type="ECO:0000256" key="1">
    <source>
        <dbReference type="SAM" id="Coils"/>
    </source>
</evidence>
<name>A0ABP7ND19_9GAMM</name>
<reference evidence="4" key="1">
    <citation type="journal article" date="2019" name="Int. J. Syst. Evol. Microbiol.">
        <title>The Global Catalogue of Microorganisms (GCM) 10K type strain sequencing project: providing services to taxonomists for standard genome sequencing and annotation.</title>
        <authorList>
            <consortium name="The Broad Institute Genomics Platform"/>
            <consortium name="The Broad Institute Genome Sequencing Center for Infectious Disease"/>
            <person name="Wu L."/>
            <person name="Ma J."/>
        </authorList>
    </citation>
    <scope>NUCLEOTIDE SEQUENCE [LARGE SCALE GENOMIC DNA]</scope>
    <source>
        <strain evidence="4">JCM 17551</strain>
    </source>
</reference>
<evidence type="ECO:0000313" key="4">
    <source>
        <dbReference type="Proteomes" id="UP001501565"/>
    </source>
</evidence>
<protein>
    <recommendedName>
        <fullName evidence="5">DUF4124 domain-containing protein</fullName>
    </recommendedName>
</protein>
<dbReference type="EMBL" id="BAABBN010000017">
    <property type="protein sequence ID" value="GAA3943229.1"/>
    <property type="molecule type" value="Genomic_DNA"/>
</dbReference>
<dbReference type="Proteomes" id="UP001501565">
    <property type="component" value="Unassembled WGS sequence"/>
</dbReference>
<keyword evidence="2" id="KW-0732">Signal</keyword>
<keyword evidence="4" id="KW-1185">Reference proteome</keyword>
<dbReference type="RefSeq" id="WP_344800802.1">
    <property type="nucleotide sequence ID" value="NZ_BAABBN010000017.1"/>
</dbReference>
<feature type="signal peptide" evidence="2">
    <location>
        <begin position="1"/>
        <end position="25"/>
    </location>
</feature>
<proteinExistence type="predicted"/>
<feature type="chain" id="PRO_5047476702" description="DUF4124 domain-containing protein" evidence="2">
    <location>
        <begin position="26"/>
        <end position="216"/>
    </location>
</feature>
<evidence type="ECO:0000313" key="3">
    <source>
        <dbReference type="EMBL" id="GAA3943229.1"/>
    </source>
</evidence>
<sequence>MIKFFKLKRCAVLIIFGLGSLSVQAVEYFRYKDKNGMQVINTYIPPEYVANGYEVITSQGQVLEVIDPAPTLEELAERNEQKRLAKEEAQRAAAQQEVDERLQKLYSHPDDARRALERKLNELDYQISQKRGQLLVLKGKKEKNEEYAASRERSGRKVSEETILDIERLSRQIEDLNKQIELIKENKAIARLKFKKDIDRMVILFNEKRRKNINSK</sequence>